<dbReference type="STRING" id="530564.Psta_4284"/>
<proteinExistence type="predicted"/>
<gene>
    <name evidence="3" type="ordered locus">Psta_4284</name>
</gene>
<evidence type="ECO:0000256" key="1">
    <source>
        <dbReference type="SAM" id="Coils"/>
    </source>
</evidence>
<dbReference type="KEGG" id="psl:Psta_4284"/>
<feature type="region of interest" description="Disordered" evidence="2">
    <location>
        <begin position="34"/>
        <end position="112"/>
    </location>
</feature>
<feature type="coiled-coil region" evidence="1">
    <location>
        <begin position="223"/>
        <end position="250"/>
    </location>
</feature>
<evidence type="ECO:0000256" key="2">
    <source>
        <dbReference type="SAM" id="MobiDB-lite"/>
    </source>
</evidence>
<accession>D2R4X0</accession>
<keyword evidence="1" id="KW-0175">Coiled coil</keyword>
<feature type="compositionally biased region" description="Low complexity" evidence="2">
    <location>
        <begin position="51"/>
        <end position="72"/>
    </location>
</feature>
<dbReference type="Proteomes" id="UP000001887">
    <property type="component" value="Chromosome"/>
</dbReference>
<evidence type="ECO:0000313" key="3">
    <source>
        <dbReference type="EMBL" id="ADB18932.1"/>
    </source>
</evidence>
<dbReference type="eggNOG" id="ENOG503353H">
    <property type="taxonomic scope" value="Bacteria"/>
</dbReference>
<dbReference type="AlphaFoldDB" id="D2R4X0"/>
<sequence length="293" mass="32022" precursor="true">MVRSSLIPASGWQRWSCALVAGIVVVGIAMQSAWSDDKATTTQSSGDKKPTATTTTTKEAESKGSSGSADSSQVVKAPSTTRAKNKEQGREAPTRAAITKPGSAAAKSRPVSITPEREAAVMTFVQLNHPELAELLTHLKSSQTREYEQAIRELFRASERLAATQDRDQQQYQLELAVWTAQSKIQLISARLKMNDSATLRDELKSLLEQQLSARIALLSFERAKITQRMEKIDQQIENLEASREEMIERQLEFLTRGNGKSDPGKPSGTKPNAGKAATKESIKSPLKPGSDK</sequence>
<name>D2R4X0_PIRSD</name>
<feature type="compositionally biased region" description="Basic and acidic residues" evidence="2">
    <location>
        <begin position="84"/>
        <end position="93"/>
    </location>
</feature>
<keyword evidence="4" id="KW-1185">Reference proteome</keyword>
<feature type="region of interest" description="Disordered" evidence="2">
    <location>
        <begin position="254"/>
        <end position="293"/>
    </location>
</feature>
<protein>
    <submittedName>
        <fullName evidence="3">Uncharacterized protein</fullName>
    </submittedName>
</protein>
<dbReference type="HOGENOM" id="CLU_949486_0_0_0"/>
<evidence type="ECO:0000313" key="4">
    <source>
        <dbReference type="Proteomes" id="UP000001887"/>
    </source>
</evidence>
<reference evidence="3 4" key="1">
    <citation type="journal article" date="2009" name="Stand. Genomic Sci.">
        <title>Complete genome sequence of Pirellula staleyi type strain (ATCC 27377).</title>
        <authorList>
            <person name="Clum A."/>
            <person name="Tindall B.J."/>
            <person name="Sikorski J."/>
            <person name="Ivanova N."/>
            <person name="Mavrommatis K."/>
            <person name="Lucas S."/>
            <person name="Glavina del Rio T."/>
            <person name="Nolan M."/>
            <person name="Chen F."/>
            <person name="Tice H."/>
            <person name="Pitluck S."/>
            <person name="Cheng J.F."/>
            <person name="Chertkov O."/>
            <person name="Brettin T."/>
            <person name="Han C."/>
            <person name="Detter J.C."/>
            <person name="Kuske C."/>
            <person name="Bruce D."/>
            <person name="Goodwin L."/>
            <person name="Ovchinikova G."/>
            <person name="Pati A."/>
            <person name="Mikhailova N."/>
            <person name="Chen A."/>
            <person name="Palaniappan K."/>
            <person name="Land M."/>
            <person name="Hauser L."/>
            <person name="Chang Y.J."/>
            <person name="Jeffries C.D."/>
            <person name="Chain P."/>
            <person name="Rohde M."/>
            <person name="Goker M."/>
            <person name="Bristow J."/>
            <person name="Eisen J.A."/>
            <person name="Markowitz V."/>
            <person name="Hugenholtz P."/>
            <person name="Kyrpides N.C."/>
            <person name="Klenk H.P."/>
            <person name="Lapidus A."/>
        </authorList>
    </citation>
    <scope>NUCLEOTIDE SEQUENCE [LARGE SCALE GENOMIC DNA]</scope>
    <source>
        <strain evidence="4">ATCC 27377 / DSM 6068 / ICPB 4128</strain>
    </source>
</reference>
<dbReference type="EMBL" id="CP001848">
    <property type="protein sequence ID" value="ADB18932.1"/>
    <property type="molecule type" value="Genomic_DNA"/>
</dbReference>
<organism evidence="3 4">
    <name type="scientific">Pirellula staleyi (strain ATCC 27377 / DSM 6068 / ICPB 4128)</name>
    <name type="common">Pirella staleyi</name>
    <dbReference type="NCBI Taxonomy" id="530564"/>
    <lineage>
        <taxon>Bacteria</taxon>
        <taxon>Pseudomonadati</taxon>
        <taxon>Planctomycetota</taxon>
        <taxon>Planctomycetia</taxon>
        <taxon>Pirellulales</taxon>
        <taxon>Pirellulaceae</taxon>
        <taxon>Pirellula</taxon>
    </lineage>
</organism>